<name>A0A511KGQ8_RHOTO</name>
<evidence type="ECO:0000256" key="1">
    <source>
        <dbReference type="SAM" id="Coils"/>
    </source>
</evidence>
<gene>
    <name evidence="3" type="ORF">Rt10032_c08g3575</name>
</gene>
<dbReference type="AlphaFoldDB" id="A0A511KGQ8"/>
<dbReference type="EMBL" id="BJWK01000008">
    <property type="protein sequence ID" value="GEM09558.1"/>
    <property type="molecule type" value="Genomic_DNA"/>
</dbReference>
<feature type="compositionally biased region" description="Low complexity" evidence="2">
    <location>
        <begin position="72"/>
        <end position="81"/>
    </location>
</feature>
<feature type="region of interest" description="Disordered" evidence="2">
    <location>
        <begin position="136"/>
        <end position="176"/>
    </location>
</feature>
<feature type="coiled-coil region" evidence="1">
    <location>
        <begin position="319"/>
        <end position="346"/>
    </location>
</feature>
<evidence type="ECO:0000313" key="3">
    <source>
        <dbReference type="EMBL" id="GEM09558.1"/>
    </source>
</evidence>
<evidence type="ECO:0000256" key="2">
    <source>
        <dbReference type="SAM" id="MobiDB-lite"/>
    </source>
</evidence>
<accession>A0A511KGQ8</accession>
<evidence type="ECO:0000313" key="4">
    <source>
        <dbReference type="Proteomes" id="UP000321518"/>
    </source>
</evidence>
<proteinExistence type="predicted"/>
<organism evidence="3 4">
    <name type="scientific">Rhodotorula toruloides</name>
    <name type="common">Yeast</name>
    <name type="synonym">Rhodosporidium toruloides</name>
    <dbReference type="NCBI Taxonomy" id="5286"/>
    <lineage>
        <taxon>Eukaryota</taxon>
        <taxon>Fungi</taxon>
        <taxon>Dikarya</taxon>
        <taxon>Basidiomycota</taxon>
        <taxon>Pucciniomycotina</taxon>
        <taxon>Microbotryomycetes</taxon>
        <taxon>Sporidiobolales</taxon>
        <taxon>Sporidiobolaceae</taxon>
        <taxon>Rhodotorula</taxon>
    </lineage>
</organism>
<reference evidence="3 4" key="1">
    <citation type="submission" date="2019-07" db="EMBL/GenBank/DDBJ databases">
        <title>Rhodotorula toruloides NBRC10032 genome sequencing.</title>
        <authorList>
            <person name="Shida Y."/>
            <person name="Takaku H."/>
            <person name="Ogasawara W."/>
            <person name="Mori K."/>
        </authorList>
    </citation>
    <scope>NUCLEOTIDE SEQUENCE [LARGE SCALE GENOMIC DNA]</scope>
    <source>
        <strain evidence="3 4">NBRC10032</strain>
    </source>
</reference>
<feature type="compositionally biased region" description="Basic and acidic residues" evidence="2">
    <location>
        <begin position="51"/>
        <end position="62"/>
    </location>
</feature>
<feature type="region of interest" description="Disordered" evidence="2">
    <location>
        <begin position="1"/>
        <end position="113"/>
    </location>
</feature>
<comment type="caution">
    <text evidence="3">The sequence shown here is derived from an EMBL/GenBank/DDBJ whole genome shotgun (WGS) entry which is preliminary data.</text>
</comment>
<keyword evidence="1" id="KW-0175">Coiled coil</keyword>
<dbReference type="Proteomes" id="UP000321518">
    <property type="component" value="Unassembled WGS sequence"/>
</dbReference>
<sequence length="398" mass="43168">MPGRRYEPESAAPTFSRGSHLRNAPSRANKGRRLRQHPPGSSVTRSMVSEPKPRSKEGRDTCDSLTNVDTRSSSSWAGPSSGILARFSSRTKRTFSGLAKPKPSRLGAQSSVPRSQDLETFHFSWFETPPLVEVEKKRRESPFARLGIGSRRSSSSSCSTAVKSSSSSTPATDPQCSLDLPALPDFLVKLPADENSDSLVWAQPDDLLASVFPPVFDIPPAPRIACIDLPPCADPLSDPSTLDLPRALANIRPPSSHFSDWTPTVASAASLSSIVPSFAFETPTRQPSPYKNVRTLFPPRPSTLERIDSSVEGWKTNKCDKDEDEAEKAREALKEAFEDLAEVRLVLASSSVGESVGRMGRVVGRNDLCTDVSRGRSSTRTATMKTFALPQVEVGTGD</sequence>
<feature type="compositionally biased region" description="Low complexity" evidence="2">
    <location>
        <begin position="150"/>
        <end position="168"/>
    </location>
</feature>
<dbReference type="OrthoDB" id="2527004at2759"/>
<protein>
    <submittedName>
        <fullName evidence="3">Proteophosphoglycan ppg4</fullName>
    </submittedName>
</protein>